<evidence type="ECO:0000256" key="1">
    <source>
        <dbReference type="ARBA" id="ARBA00003237"/>
    </source>
</evidence>
<evidence type="ECO:0000256" key="11">
    <source>
        <dbReference type="ARBA" id="ARBA00069173"/>
    </source>
</evidence>
<dbReference type="NCBIfam" id="TIGR00078">
    <property type="entry name" value="nadC"/>
    <property type="match status" value="1"/>
</dbReference>
<dbReference type="UniPathway" id="UPA00253">
    <property type="reaction ID" value="UER00331"/>
</dbReference>
<dbReference type="GO" id="GO:0005737">
    <property type="term" value="C:cytoplasm"/>
    <property type="evidence" value="ECO:0007669"/>
    <property type="project" value="TreeGrafter"/>
</dbReference>
<comment type="catalytic activity">
    <reaction evidence="10">
        <text>nicotinate beta-D-ribonucleotide + CO2 + diphosphate = quinolinate + 5-phospho-alpha-D-ribose 1-diphosphate + 2 H(+)</text>
        <dbReference type="Rhea" id="RHEA:12733"/>
        <dbReference type="ChEBI" id="CHEBI:15378"/>
        <dbReference type="ChEBI" id="CHEBI:16526"/>
        <dbReference type="ChEBI" id="CHEBI:29959"/>
        <dbReference type="ChEBI" id="CHEBI:33019"/>
        <dbReference type="ChEBI" id="CHEBI:57502"/>
        <dbReference type="ChEBI" id="CHEBI:58017"/>
        <dbReference type="EC" id="2.4.2.19"/>
    </reaction>
</comment>
<dbReference type="InterPro" id="IPR022412">
    <property type="entry name" value="Quinolinate_PRibosylTrfase_N"/>
</dbReference>
<dbReference type="InterPro" id="IPR036068">
    <property type="entry name" value="Nicotinate_pribotase-like_C"/>
</dbReference>
<evidence type="ECO:0000256" key="4">
    <source>
        <dbReference type="ARBA" id="ARBA00011218"/>
    </source>
</evidence>
<evidence type="ECO:0000259" key="14">
    <source>
        <dbReference type="Pfam" id="PF02749"/>
    </source>
</evidence>
<keyword evidence="7 12" id="KW-0328">Glycosyltransferase</keyword>
<dbReference type="SUPFAM" id="SSF54675">
    <property type="entry name" value="Nicotinate/Quinolinate PRTase N-terminal domain-like"/>
    <property type="match status" value="1"/>
</dbReference>
<dbReference type="InterPro" id="IPR004393">
    <property type="entry name" value="NadC"/>
</dbReference>
<dbReference type="AlphaFoldDB" id="A0A4Y8PDS4"/>
<comment type="function">
    <text evidence="1">Involved in the catabolism of quinolinic acid (QA).</text>
</comment>
<organism evidence="15 16">
    <name type="scientific">Methylacidiphilum caldifontis</name>
    <dbReference type="NCBI Taxonomy" id="2795386"/>
    <lineage>
        <taxon>Bacteria</taxon>
        <taxon>Pseudomonadati</taxon>
        <taxon>Verrucomicrobiota</taxon>
        <taxon>Methylacidiphilae</taxon>
        <taxon>Methylacidiphilales</taxon>
        <taxon>Methylacidiphilaceae</taxon>
        <taxon>Methylacidiphilum (ex Ratnadevi et al. 2023)</taxon>
    </lineage>
</organism>
<dbReference type="GO" id="GO:0009435">
    <property type="term" value="P:NAD+ biosynthetic process"/>
    <property type="evidence" value="ECO:0007669"/>
    <property type="project" value="UniProtKB-UniPathway"/>
</dbReference>
<keyword evidence="6" id="KW-0662">Pyridine nucleotide biosynthesis</keyword>
<dbReference type="Pfam" id="PF01729">
    <property type="entry name" value="QRPTase_C"/>
    <property type="match status" value="1"/>
</dbReference>
<evidence type="ECO:0000313" key="15">
    <source>
        <dbReference type="EMBL" id="TFE69526.1"/>
    </source>
</evidence>
<dbReference type="InterPro" id="IPR027277">
    <property type="entry name" value="NadC/ModD"/>
</dbReference>
<dbReference type="Pfam" id="PF02749">
    <property type="entry name" value="QRPTase_N"/>
    <property type="match status" value="1"/>
</dbReference>
<proteinExistence type="inferred from homology"/>
<accession>A0A4Y8PDS4</accession>
<dbReference type="SUPFAM" id="SSF51690">
    <property type="entry name" value="Nicotinate/Quinolinate PRTase C-terminal domain-like"/>
    <property type="match status" value="1"/>
</dbReference>
<feature type="domain" description="Quinolinate phosphoribosyl transferase N-terminal" evidence="14">
    <location>
        <begin position="32"/>
        <end position="117"/>
    </location>
</feature>
<sequence length="294" mass="32651">MKKENSPLYFIPELILKQIVQRCLEEDIGTTDLTSSLFIAQNLKTKAQIIIQQDAIICGLSLASMVFRLLDHSVECFFLAEDGQEVKKNTPIMEISGNAQSILMGERVALNFLSHLCGVATLTSHFVRALEGTKTKILDTRKTLPGLRLLQKYAVICGGGSNHRLSLSGHILIKDNHIALLKKSHKDDWLQWMKTRIAAVRDQKPFVRVEIEASTLEEVAQFCELSPDIIMLDNMSIDEITTALNIIASRVAVEVSGKVDREKLLAVSRLGVDYISLGLLTHSAQAIDISMNIV</sequence>
<evidence type="ECO:0000256" key="3">
    <source>
        <dbReference type="ARBA" id="ARBA00009400"/>
    </source>
</evidence>
<dbReference type="RefSeq" id="WP_134439710.1">
    <property type="nucleotide sequence ID" value="NZ_LXQC01000124.1"/>
</dbReference>
<dbReference type="Gene3D" id="3.20.20.70">
    <property type="entry name" value="Aldolase class I"/>
    <property type="match status" value="1"/>
</dbReference>
<dbReference type="PANTHER" id="PTHR32179:SF3">
    <property type="entry name" value="NICOTINATE-NUCLEOTIDE PYROPHOSPHORYLASE [CARBOXYLATING]"/>
    <property type="match status" value="1"/>
</dbReference>
<dbReference type="Gene3D" id="3.90.1170.20">
    <property type="entry name" value="Quinolinate phosphoribosyl transferase, N-terminal domain"/>
    <property type="match status" value="1"/>
</dbReference>
<dbReference type="Proteomes" id="UP000297713">
    <property type="component" value="Unassembled WGS sequence"/>
</dbReference>
<evidence type="ECO:0000256" key="2">
    <source>
        <dbReference type="ARBA" id="ARBA00004893"/>
    </source>
</evidence>
<dbReference type="InterPro" id="IPR002638">
    <property type="entry name" value="Quinolinate_PRibosylTrfase_C"/>
</dbReference>
<dbReference type="GO" id="GO:0034213">
    <property type="term" value="P:quinolinate catabolic process"/>
    <property type="evidence" value="ECO:0007669"/>
    <property type="project" value="TreeGrafter"/>
</dbReference>
<evidence type="ECO:0000256" key="9">
    <source>
        <dbReference type="ARBA" id="ARBA00033102"/>
    </source>
</evidence>
<dbReference type="EMBL" id="LXQC01000124">
    <property type="protein sequence ID" value="TFE69526.1"/>
    <property type="molecule type" value="Genomic_DNA"/>
</dbReference>
<comment type="similarity">
    <text evidence="3 12">Belongs to the NadC/ModD family.</text>
</comment>
<evidence type="ECO:0000256" key="5">
    <source>
        <dbReference type="ARBA" id="ARBA00011944"/>
    </source>
</evidence>
<dbReference type="OrthoDB" id="9782546at2"/>
<evidence type="ECO:0000256" key="12">
    <source>
        <dbReference type="PIRNR" id="PIRNR006250"/>
    </source>
</evidence>
<gene>
    <name evidence="15" type="ORF">A7Q10_06630</name>
</gene>
<dbReference type="InterPro" id="IPR013785">
    <property type="entry name" value="Aldolase_TIM"/>
</dbReference>
<evidence type="ECO:0000259" key="13">
    <source>
        <dbReference type="Pfam" id="PF01729"/>
    </source>
</evidence>
<keyword evidence="16" id="KW-1185">Reference proteome</keyword>
<protein>
    <recommendedName>
        <fullName evidence="11">Probable nicotinate-nucleotide pyrophosphorylase [carboxylating]</fullName>
        <ecNumber evidence="5">2.4.2.19</ecNumber>
    </recommendedName>
    <alternativeName>
        <fullName evidence="9">Quinolinate phosphoribosyltransferase [decarboxylating]</fullName>
    </alternativeName>
</protein>
<dbReference type="EC" id="2.4.2.19" evidence="5"/>
<keyword evidence="8 12" id="KW-0808">Transferase</keyword>
<evidence type="ECO:0000256" key="8">
    <source>
        <dbReference type="ARBA" id="ARBA00022679"/>
    </source>
</evidence>
<comment type="subunit">
    <text evidence="4">Hexamer formed by 3 homodimers.</text>
</comment>
<evidence type="ECO:0000256" key="6">
    <source>
        <dbReference type="ARBA" id="ARBA00022642"/>
    </source>
</evidence>
<feature type="domain" description="Quinolinate phosphoribosyl transferase C-terminal" evidence="13">
    <location>
        <begin position="119"/>
        <end position="291"/>
    </location>
</feature>
<dbReference type="GO" id="GO:0004514">
    <property type="term" value="F:nicotinate-nucleotide diphosphorylase (carboxylating) activity"/>
    <property type="evidence" value="ECO:0007669"/>
    <property type="project" value="UniProtKB-EC"/>
</dbReference>
<dbReference type="CDD" id="cd01572">
    <property type="entry name" value="QPRTase"/>
    <property type="match status" value="1"/>
</dbReference>
<comment type="pathway">
    <text evidence="2">Cofactor biosynthesis; NAD(+) biosynthesis; nicotinate D-ribonucleotide from quinolinate: step 1/1.</text>
</comment>
<reference evidence="15 16" key="1">
    <citation type="submission" date="2016-05" db="EMBL/GenBank/DDBJ databases">
        <title>Diversity and Homogeneity among Thermoacidophilic Verrucomicrobia Methanotrophs Linked with Geographical Origin.</title>
        <authorList>
            <person name="Erikstad H.-A."/>
            <person name="Smestad N.B."/>
            <person name="Ceballos R.M."/>
            <person name="Birkeland N.-K."/>
        </authorList>
    </citation>
    <scope>NUCLEOTIDE SEQUENCE [LARGE SCALE GENOMIC DNA]</scope>
    <source>
        <strain evidence="15 16">Phi</strain>
    </source>
</reference>
<dbReference type="InterPro" id="IPR037128">
    <property type="entry name" value="Quinolinate_PRibosylTase_N_sf"/>
</dbReference>
<dbReference type="FunFam" id="3.20.20.70:FF:000030">
    <property type="entry name" value="Nicotinate-nucleotide pyrophosphorylase, carboxylating"/>
    <property type="match status" value="1"/>
</dbReference>
<dbReference type="FunFam" id="3.90.1170.20:FF:000001">
    <property type="entry name" value="Nicotinate-nucleotide diphosphorylase (Carboxylating)"/>
    <property type="match status" value="1"/>
</dbReference>
<dbReference type="PANTHER" id="PTHR32179">
    <property type="entry name" value="NICOTINATE-NUCLEOTIDE PYROPHOSPHORYLASE [CARBOXYLATING]"/>
    <property type="match status" value="1"/>
</dbReference>
<comment type="caution">
    <text evidence="15">The sequence shown here is derived from an EMBL/GenBank/DDBJ whole genome shotgun (WGS) entry which is preliminary data.</text>
</comment>
<evidence type="ECO:0000256" key="7">
    <source>
        <dbReference type="ARBA" id="ARBA00022676"/>
    </source>
</evidence>
<name>A0A4Y8PDS4_9BACT</name>
<evidence type="ECO:0000313" key="16">
    <source>
        <dbReference type="Proteomes" id="UP000297713"/>
    </source>
</evidence>
<dbReference type="PIRSF" id="PIRSF006250">
    <property type="entry name" value="NadC_ModD"/>
    <property type="match status" value="1"/>
</dbReference>
<evidence type="ECO:0000256" key="10">
    <source>
        <dbReference type="ARBA" id="ARBA00047445"/>
    </source>
</evidence>